<keyword evidence="2" id="KW-1185">Reference proteome</keyword>
<dbReference type="EMBL" id="BNJK01000002">
    <property type="protein sequence ID" value="GHP00201.1"/>
    <property type="molecule type" value="Genomic_DNA"/>
</dbReference>
<protein>
    <submittedName>
        <fullName evidence="1">Uncharacterized protein</fullName>
    </submittedName>
</protein>
<dbReference type="AlphaFoldDB" id="A0A8J3J0Q8"/>
<dbReference type="Proteomes" id="UP000597444">
    <property type="component" value="Unassembled WGS sequence"/>
</dbReference>
<gene>
    <name evidence="1" type="ORF">KSF_102480</name>
</gene>
<sequence>MVYWLLQDSYYRKFMDVEHVREGCSSYMLNIFTKSGSVAKKEADLVQWREKNESDLHHGPSKPKSF</sequence>
<evidence type="ECO:0000313" key="1">
    <source>
        <dbReference type="EMBL" id="GHP00201.1"/>
    </source>
</evidence>
<evidence type="ECO:0000313" key="2">
    <source>
        <dbReference type="Proteomes" id="UP000597444"/>
    </source>
</evidence>
<organism evidence="1 2">
    <name type="scientific">Reticulibacter mediterranei</name>
    <dbReference type="NCBI Taxonomy" id="2778369"/>
    <lineage>
        <taxon>Bacteria</taxon>
        <taxon>Bacillati</taxon>
        <taxon>Chloroflexota</taxon>
        <taxon>Ktedonobacteria</taxon>
        <taxon>Ktedonobacterales</taxon>
        <taxon>Reticulibacteraceae</taxon>
        <taxon>Reticulibacter</taxon>
    </lineage>
</organism>
<reference evidence="1" key="1">
    <citation type="submission" date="2020-10" db="EMBL/GenBank/DDBJ databases">
        <title>Taxonomic study of unclassified bacteria belonging to the class Ktedonobacteria.</title>
        <authorList>
            <person name="Yabe S."/>
            <person name="Wang C.M."/>
            <person name="Zheng Y."/>
            <person name="Sakai Y."/>
            <person name="Cavaletti L."/>
            <person name="Monciardini P."/>
            <person name="Donadio S."/>
        </authorList>
    </citation>
    <scope>NUCLEOTIDE SEQUENCE</scope>
    <source>
        <strain evidence="1">ID150040</strain>
    </source>
</reference>
<comment type="caution">
    <text evidence="1">The sequence shown here is derived from an EMBL/GenBank/DDBJ whole genome shotgun (WGS) entry which is preliminary data.</text>
</comment>
<accession>A0A8J3J0Q8</accession>
<name>A0A8J3J0Q8_9CHLR</name>
<proteinExistence type="predicted"/>